<keyword evidence="2" id="KW-0812">Transmembrane</keyword>
<name>D8U8P0_VOLCA</name>
<evidence type="ECO:0000259" key="3">
    <source>
        <dbReference type="PROSITE" id="PS50222"/>
    </source>
</evidence>
<keyword evidence="2" id="KW-0472">Membrane</keyword>
<feature type="domain" description="EF-hand" evidence="3">
    <location>
        <begin position="231"/>
        <end position="266"/>
    </location>
</feature>
<proteinExistence type="predicted"/>
<evidence type="ECO:0000313" key="5">
    <source>
        <dbReference type="Proteomes" id="UP000001058"/>
    </source>
</evidence>
<feature type="region of interest" description="Disordered" evidence="1">
    <location>
        <begin position="1119"/>
        <end position="1141"/>
    </location>
</feature>
<dbReference type="eggNOG" id="ENOG502S6WM">
    <property type="taxonomic scope" value="Eukaryota"/>
</dbReference>
<feature type="region of interest" description="Disordered" evidence="1">
    <location>
        <begin position="77"/>
        <end position="248"/>
    </location>
</feature>
<keyword evidence="5" id="KW-1185">Reference proteome</keyword>
<dbReference type="GO" id="GO:0005509">
    <property type="term" value="F:calcium ion binding"/>
    <property type="evidence" value="ECO:0007669"/>
    <property type="project" value="InterPro"/>
</dbReference>
<dbReference type="InterPro" id="IPR018247">
    <property type="entry name" value="EF_Hand_1_Ca_BS"/>
</dbReference>
<dbReference type="OrthoDB" id="549798at2759"/>
<feature type="compositionally biased region" description="Low complexity" evidence="1">
    <location>
        <begin position="40"/>
        <end position="65"/>
    </location>
</feature>
<dbReference type="KEGG" id="vcn:VOLCADRAFT_95903"/>
<dbReference type="Proteomes" id="UP000001058">
    <property type="component" value="Unassembled WGS sequence"/>
</dbReference>
<feature type="compositionally biased region" description="Pro residues" evidence="1">
    <location>
        <begin position="490"/>
        <end position="543"/>
    </location>
</feature>
<feature type="compositionally biased region" description="Low complexity" evidence="1">
    <location>
        <begin position="544"/>
        <end position="566"/>
    </location>
</feature>
<dbReference type="PANTHER" id="PTHR48125">
    <property type="entry name" value="LP07818P1"/>
    <property type="match status" value="1"/>
</dbReference>
<accession>D8U8P0</accession>
<dbReference type="GeneID" id="9621770"/>
<feature type="transmembrane region" description="Helical" evidence="2">
    <location>
        <begin position="276"/>
        <end position="301"/>
    </location>
</feature>
<reference evidence="4 5" key="1">
    <citation type="journal article" date="2010" name="Science">
        <title>Genomic analysis of organismal complexity in the multicellular green alga Volvox carteri.</title>
        <authorList>
            <person name="Prochnik S.E."/>
            <person name="Umen J."/>
            <person name="Nedelcu A.M."/>
            <person name="Hallmann A."/>
            <person name="Miller S.M."/>
            <person name="Nishii I."/>
            <person name="Ferris P."/>
            <person name="Kuo A."/>
            <person name="Mitros T."/>
            <person name="Fritz-Laylin L.K."/>
            <person name="Hellsten U."/>
            <person name="Chapman J."/>
            <person name="Simakov O."/>
            <person name="Rensing S.A."/>
            <person name="Terry A."/>
            <person name="Pangilinan J."/>
            <person name="Kapitonov V."/>
            <person name="Jurka J."/>
            <person name="Salamov A."/>
            <person name="Shapiro H."/>
            <person name="Schmutz J."/>
            <person name="Grimwood J."/>
            <person name="Lindquist E."/>
            <person name="Lucas S."/>
            <person name="Grigoriev I.V."/>
            <person name="Schmitt R."/>
            <person name="Kirk D."/>
            <person name="Rokhsar D.S."/>
        </authorList>
    </citation>
    <scope>NUCLEOTIDE SEQUENCE [LARGE SCALE GENOMIC DNA]</scope>
    <source>
        <strain evidence="5">f. Nagariensis / Eve</strain>
    </source>
</reference>
<feature type="region of interest" description="Disordered" evidence="1">
    <location>
        <begin position="35"/>
        <end position="65"/>
    </location>
</feature>
<gene>
    <name evidence="4" type="ORF">VOLCADRAFT_95903</name>
</gene>
<feature type="compositionally biased region" description="Gly residues" evidence="1">
    <location>
        <begin position="182"/>
        <end position="192"/>
    </location>
</feature>
<evidence type="ECO:0000256" key="1">
    <source>
        <dbReference type="SAM" id="MobiDB-lite"/>
    </source>
</evidence>
<feature type="compositionally biased region" description="Low complexity" evidence="1">
    <location>
        <begin position="339"/>
        <end position="363"/>
    </location>
</feature>
<feature type="region of interest" description="Disordered" evidence="1">
    <location>
        <begin position="339"/>
        <end position="389"/>
    </location>
</feature>
<dbReference type="PANTHER" id="PTHR48125:SF10">
    <property type="entry name" value="OS12G0136300 PROTEIN"/>
    <property type="match status" value="1"/>
</dbReference>
<dbReference type="STRING" id="3068.D8U8P0"/>
<dbReference type="PROSITE" id="PS50222">
    <property type="entry name" value="EF_HAND_2"/>
    <property type="match status" value="1"/>
</dbReference>
<feature type="compositionally biased region" description="Basic and acidic residues" evidence="1">
    <location>
        <begin position="227"/>
        <end position="248"/>
    </location>
</feature>
<feature type="compositionally biased region" description="Low complexity" evidence="1">
    <location>
        <begin position="441"/>
        <end position="454"/>
    </location>
</feature>
<feature type="compositionally biased region" description="Low complexity" evidence="1">
    <location>
        <begin position="160"/>
        <end position="181"/>
    </location>
</feature>
<feature type="region of interest" description="Disordered" evidence="1">
    <location>
        <begin position="404"/>
        <end position="566"/>
    </location>
</feature>
<sequence>MRQPCFRTLERLETPTAHVYAHGTSCPFLGVLAVPTDENSPTPAADAPAASPEADKPAATPTTAPAAAPVVVPAAVPGTVPDVAPAAKPAATPADATAAKPAAASDAAPKSASPAAAPAAAHTVAPEAAPAPPAAAVTVPAAARPAGASSPDDDSGVGGSSRNNNNNNNNNTSRNAATVSGSGRGSGGGDAGIGSEPTSEVTDHRMARGSPQKAPKDPQQVAKVKAMLKDPKSTKPDDVLDELDKNGDGKLDKSEVADLLDLIVGLRAQSAFFKTLVLVQAIALLVLLAALAGMAAAIVYFAKDTKLNGGTLVDKKTGNPVLVYSADFLVTPSGVLVSRSSTADSSSSSSSGSGVAVTASNTSAPPPPVTSQAPPPPAATSPAPATGRRSRTLFEELMYPDEREQPGYQEPLPQHKGVGEPHWPQQQQQHRAQEGTGGGSSSAALSSETKASTSPSKMSRSSGGRAFSRILQQQQPPLPPQPPGGQQSPQPQPPQQSPPLPAPPSTPSAPSTPPPAPSPQQSQSPPPASPPSPLPSPPPPTPSPTAAQPMNSTSNSTSSNDTAASAAAEAALQSALGTVPSGAVPLSTSASTVAMGLHSALPMSVLKELRYIQACALLSVCIHVLVFLRNLVMFTCVRFIEGINSSSTGADLNLFVLAVAKLPAQLEEGAPYSSCEVVRIVTYIGTVTVHGSELEFGQEDSVGDVFRDAGFMVRGSGRRRMLSDSYGITGHFNFIKDIEIVNVPPGEPKPNIAPIYQMKMRIYDECPKLPDSSGTAAEADGCLDPDTGLDRPGTVVLDGVRYMTTIQTVTRQNDVVLTTTEYPNYGPNLVRKELMNETSGEIFVWQELFQATRVTHCEYLSGSAGDGDSLRSLISESIRSFKFLGYELKRGVPARHFRLTTRQPVLRERDAGSSNALENGSIEYDMKLVDVDFWDTSDIGSVCSIARNNYPVAFEMVHPVAGNSKIHVMSFRAGILQPEDELAVPASFNDTDSPRGCPGPRFTSVPTMTSPFGPVWEAPPEDQLDSVLFTSYTKVIADPNDPDIFPGLVEASNKDYPPSSPCTATTAKSTKPYATFTITPITPTITSIATPATAVTATAATPTPRAAVSSAATTEATTSTFSDCITTSRRSRHQQRAARSEAHGLGEVLRGVLRWADGRIALTSVTKCRSRRTGNSDTLSALGITAADLTSMLAAGTVSKSDSEAKVEEDFAPGKGRNRALLRHTRNYTLSNVCGVSFSSDDQDARFSYNIDCGGRLSWPPNADVTGQMAVQLNLTRKTSTVEIRACQIAGCINVTVDIRQMLQNITGTGLANLLASYGISPSLNLEGICASYDSMDKMGVLSSTMKVPNNNNVAWLLWQLRFETDFEVRKKLLRRMYAPICFERVRWITAVLFLHPVLCFVPLRCIRVHESHWFTSQGSASTFWQPDDQL</sequence>
<protein>
    <recommendedName>
        <fullName evidence="3">EF-hand domain-containing protein</fullName>
    </recommendedName>
</protein>
<dbReference type="InParanoid" id="D8U8P0"/>
<feature type="compositionally biased region" description="Low complexity" evidence="1">
    <location>
        <begin position="77"/>
        <end position="150"/>
    </location>
</feature>
<dbReference type="InterPro" id="IPR002048">
    <property type="entry name" value="EF_hand_dom"/>
</dbReference>
<organism evidence="5">
    <name type="scientific">Volvox carteri f. nagariensis</name>
    <dbReference type="NCBI Taxonomy" id="3068"/>
    <lineage>
        <taxon>Eukaryota</taxon>
        <taxon>Viridiplantae</taxon>
        <taxon>Chlorophyta</taxon>
        <taxon>core chlorophytes</taxon>
        <taxon>Chlorophyceae</taxon>
        <taxon>CS clade</taxon>
        <taxon>Chlamydomonadales</taxon>
        <taxon>Volvocaceae</taxon>
        <taxon>Volvox</taxon>
    </lineage>
</organism>
<dbReference type="PROSITE" id="PS00018">
    <property type="entry name" value="EF_HAND_1"/>
    <property type="match status" value="1"/>
</dbReference>
<evidence type="ECO:0000313" key="4">
    <source>
        <dbReference type="EMBL" id="EFJ43955.1"/>
    </source>
</evidence>
<evidence type="ECO:0000256" key="2">
    <source>
        <dbReference type="SAM" id="Phobius"/>
    </source>
</evidence>
<dbReference type="EMBL" id="GL378368">
    <property type="protein sequence ID" value="EFJ43955.1"/>
    <property type="molecule type" value="Genomic_DNA"/>
</dbReference>
<dbReference type="RefSeq" id="XP_002954967.1">
    <property type="nucleotide sequence ID" value="XM_002954921.1"/>
</dbReference>
<feature type="compositionally biased region" description="Pro residues" evidence="1">
    <location>
        <begin position="364"/>
        <end position="379"/>
    </location>
</feature>
<keyword evidence="2" id="KW-1133">Transmembrane helix</keyword>